<dbReference type="AlphaFoldDB" id="A0A077PXC9"/>
<sequence length="43" mass="4880">MKSFCYNYESGDNFIPSKLEDSRILITFMSRSLGGNSGNYHSI</sequence>
<protein>
    <submittedName>
        <fullName evidence="1">Uncharacterized protein</fullName>
    </submittedName>
</protein>
<organism evidence="1">
    <name type="scientific">Xenorhabdus bovienii str. kraussei Becker Underwood</name>
    <dbReference type="NCBI Taxonomy" id="1398204"/>
    <lineage>
        <taxon>Bacteria</taxon>
        <taxon>Pseudomonadati</taxon>
        <taxon>Pseudomonadota</taxon>
        <taxon>Gammaproteobacteria</taxon>
        <taxon>Enterobacterales</taxon>
        <taxon>Morganellaceae</taxon>
        <taxon>Xenorhabdus</taxon>
    </lineage>
</organism>
<name>A0A077PXC9_XENBV</name>
<gene>
    <name evidence="1" type="ORF">XBKB1_4210001</name>
</gene>
<dbReference type="Proteomes" id="UP000028493">
    <property type="component" value="Unassembled WGS sequence"/>
</dbReference>
<accession>A0A077PXC9</accession>
<dbReference type="HOGENOM" id="CLU_3241614_0_0_6"/>
<proteinExistence type="predicted"/>
<reference evidence="1" key="1">
    <citation type="submission" date="2013-07" db="EMBL/GenBank/DDBJ databases">
        <title>Sub-species coevolution in mutualistic symbiosis.</title>
        <authorList>
            <person name="Murfin K."/>
            <person name="Klassen J."/>
            <person name="Lee M."/>
            <person name="Forst S."/>
            <person name="Stock P."/>
            <person name="Goodrich-Blair H."/>
        </authorList>
    </citation>
    <scope>NUCLEOTIDE SEQUENCE [LARGE SCALE GENOMIC DNA]</scope>
    <source>
        <strain evidence="1">Kraussei Becker Underwood</strain>
    </source>
</reference>
<evidence type="ECO:0000313" key="1">
    <source>
        <dbReference type="EMBL" id="CDH25848.1"/>
    </source>
</evidence>
<dbReference type="EMBL" id="CBSZ010000359">
    <property type="protein sequence ID" value="CDH25848.1"/>
    <property type="molecule type" value="Genomic_DNA"/>
</dbReference>
<comment type="caution">
    <text evidence="1">The sequence shown here is derived from an EMBL/GenBank/DDBJ whole genome shotgun (WGS) entry which is preliminary data.</text>
</comment>